<keyword evidence="2" id="KW-1185">Reference proteome</keyword>
<dbReference type="Proteomes" id="UP001154282">
    <property type="component" value="Unassembled WGS sequence"/>
</dbReference>
<comment type="caution">
    <text evidence="1">The sequence shown here is derived from an EMBL/GenBank/DDBJ whole genome shotgun (WGS) entry which is preliminary data.</text>
</comment>
<protein>
    <submittedName>
        <fullName evidence="1">Uncharacterized protein</fullName>
    </submittedName>
</protein>
<gene>
    <name evidence="1" type="ORF">LITE_LOCUS25481</name>
</gene>
<organism evidence="1 2">
    <name type="scientific">Linum tenue</name>
    <dbReference type="NCBI Taxonomy" id="586396"/>
    <lineage>
        <taxon>Eukaryota</taxon>
        <taxon>Viridiplantae</taxon>
        <taxon>Streptophyta</taxon>
        <taxon>Embryophyta</taxon>
        <taxon>Tracheophyta</taxon>
        <taxon>Spermatophyta</taxon>
        <taxon>Magnoliopsida</taxon>
        <taxon>eudicotyledons</taxon>
        <taxon>Gunneridae</taxon>
        <taxon>Pentapetalae</taxon>
        <taxon>rosids</taxon>
        <taxon>fabids</taxon>
        <taxon>Malpighiales</taxon>
        <taxon>Linaceae</taxon>
        <taxon>Linum</taxon>
    </lineage>
</organism>
<accession>A0AAV0LSJ7</accession>
<reference evidence="1" key="1">
    <citation type="submission" date="2022-08" db="EMBL/GenBank/DDBJ databases">
        <authorList>
            <person name="Gutierrez-Valencia J."/>
        </authorList>
    </citation>
    <scope>NUCLEOTIDE SEQUENCE</scope>
</reference>
<evidence type="ECO:0000313" key="1">
    <source>
        <dbReference type="EMBL" id="CAI0437487.1"/>
    </source>
</evidence>
<dbReference type="AlphaFoldDB" id="A0AAV0LSJ7"/>
<dbReference type="EMBL" id="CAMGYJ010000006">
    <property type="protein sequence ID" value="CAI0437487.1"/>
    <property type="molecule type" value="Genomic_DNA"/>
</dbReference>
<name>A0AAV0LSJ7_9ROSI</name>
<sequence length="169" mass="17990">MAAGQQLRRPPFVDTVTEIMRRRSFLQYSHRSLLLDGGGGVLFAICAVLEEEFTLSSAAAGGWVWPWVGGWGSNSNSNPKSLSLLVSPPEEEDSAEVLLDEMFEMLGGLIQRASLLVSGDSQVEKSAGFDDPGEVNSNEKLSLLKVAAMIENSAKSGAETIDLGSGGED</sequence>
<proteinExistence type="predicted"/>
<evidence type="ECO:0000313" key="2">
    <source>
        <dbReference type="Proteomes" id="UP001154282"/>
    </source>
</evidence>